<accession>A0ABN8XII5</accession>
<evidence type="ECO:0000313" key="1">
    <source>
        <dbReference type="EMBL" id="CAI9149197.1"/>
    </source>
</evidence>
<reference evidence="1" key="1">
    <citation type="submission" date="2023-04" db="EMBL/GenBank/DDBJ databases">
        <authorList>
            <consortium name="ELIXIR-Norway"/>
        </authorList>
    </citation>
    <scope>NUCLEOTIDE SEQUENCE [LARGE SCALE GENOMIC DNA]</scope>
</reference>
<keyword evidence="2" id="KW-1185">Reference proteome</keyword>
<proteinExistence type="predicted"/>
<dbReference type="EMBL" id="CATKSN020000176">
    <property type="protein sequence ID" value="CAI9149197.1"/>
    <property type="molecule type" value="Genomic_DNA"/>
</dbReference>
<sequence length="210" mass="23455">MGLVVRNSAYDKPAAINDRQPQQICVRGHVEAVLEKHDKQTMPHINEESFVFPAVWDFAGNASGGSRILVIWLATCRGGRLGIPTGMCCVFERYKLRSTDLWPASGEDYCRRLDRPATLPAQPLMLMTHGGQPLPSEKLPQRGLCRQDSIDETRKSFFRGRNSAIENNSSKILVHERSLNWSYSIPSELSEVHARSLSVQQPPLSGMPGQ</sequence>
<evidence type="ECO:0000313" key="2">
    <source>
        <dbReference type="Proteomes" id="UP001176941"/>
    </source>
</evidence>
<organism evidence="1 2">
    <name type="scientific">Rangifer tarandus platyrhynchus</name>
    <name type="common">Svalbard reindeer</name>
    <dbReference type="NCBI Taxonomy" id="3082113"/>
    <lineage>
        <taxon>Eukaryota</taxon>
        <taxon>Metazoa</taxon>
        <taxon>Chordata</taxon>
        <taxon>Craniata</taxon>
        <taxon>Vertebrata</taxon>
        <taxon>Euteleostomi</taxon>
        <taxon>Mammalia</taxon>
        <taxon>Eutheria</taxon>
        <taxon>Laurasiatheria</taxon>
        <taxon>Artiodactyla</taxon>
        <taxon>Ruminantia</taxon>
        <taxon>Pecora</taxon>
        <taxon>Cervidae</taxon>
        <taxon>Odocoileinae</taxon>
        <taxon>Rangifer</taxon>
    </lineage>
</organism>
<gene>
    <name evidence="1" type="ORF">MRATA1EN1_LOCUS30815</name>
</gene>
<protein>
    <submittedName>
        <fullName evidence="1">Uncharacterized protein</fullName>
    </submittedName>
</protein>
<comment type="caution">
    <text evidence="1">The sequence shown here is derived from an EMBL/GenBank/DDBJ whole genome shotgun (WGS) entry which is preliminary data.</text>
</comment>
<dbReference type="Proteomes" id="UP001176941">
    <property type="component" value="Unassembled WGS sequence"/>
</dbReference>
<name>A0ABN8XII5_RANTA</name>